<dbReference type="InterPro" id="IPR026140">
    <property type="entry name" value="Ribosomal_mS26"/>
</dbReference>
<dbReference type="Pfam" id="PF14943">
    <property type="entry name" value="MRP-S26"/>
    <property type="match status" value="1"/>
</dbReference>
<proteinExistence type="inferred from homology"/>
<evidence type="ECO:0000313" key="12">
    <source>
        <dbReference type="Proteomes" id="UP000830375"/>
    </source>
</evidence>
<feature type="coiled-coil region" evidence="9">
    <location>
        <begin position="83"/>
        <end position="169"/>
    </location>
</feature>
<evidence type="ECO:0000256" key="10">
    <source>
        <dbReference type="SAM" id="MobiDB-lite"/>
    </source>
</evidence>
<keyword evidence="3" id="KW-0809">Transit peptide</keyword>
<reference evidence="11 12" key="1">
    <citation type="submission" date="2022-01" db="EMBL/GenBank/DDBJ databases">
        <title>A high-quality chromosome-level genome assembly of rohu carp, Labeo rohita.</title>
        <authorList>
            <person name="Arick M.A. II"/>
            <person name="Hsu C.-Y."/>
            <person name="Magbanua Z."/>
            <person name="Pechanova O."/>
            <person name="Grover C."/>
            <person name="Miller E."/>
            <person name="Thrash A."/>
            <person name="Ezzel L."/>
            <person name="Alam S."/>
            <person name="Benzie J."/>
            <person name="Hamilton M."/>
            <person name="Karsi A."/>
            <person name="Lawrence M.L."/>
            <person name="Peterson D.G."/>
        </authorList>
    </citation>
    <scope>NUCLEOTIDE SEQUENCE [LARGE SCALE GENOMIC DNA]</scope>
    <source>
        <strain evidence="12">BAU-BD-2019</strain>
        <tissue evidence="11">Blood</tissue>
    </source>
</reference>
<keyword evidence="9" id="KW-0175">Coiled coil</keyword>
<dbReference type="PANTHER" id="PTHR21035:SF2">
    <property type="entry name" value="SMALL RIBOSOMAL SUBUNIT PROTEIN MS26"/>
    <property type="match status" value="1"/>
</dbReference>
<evidence type="ECO:0000256" key="4">
    <source>
        <dbReference type="ARBA" id="ARBA00022980"/>
    </source>
</evidence>
<keyword evidence="6" id="KW-0687">Ribonucleoprotein</keyword>
<evidence type="ECO:0000256" key="6">
    <source>
        <dbReference type="ARBA" id="ARBA00023274"/>
    </source>
</evidence>
<gene>
    <name evidence="11" type="ORF">H4Q32_009051</name>
</gene>
<keyword evidence="12" id="KW-1185">Reference proteome</keyword>
<evidence type="ECO:0000256" key="9">
    <source>
        <dbReference type="SAM" id="Coils"/>
    </source>
</evidence>
<name>A0ABQ8M4W5_LABRO</name>
<dbReference type="Proteomes" id="UP000830375">
    <property type="component" value="Unassembled WGS sequence"/>
</dbReference>
<comment type="subcellular location">
    <subcellularLocation>
        <location evidence="1">Mitochondrion</location>
    </subcellularLocation>
</comment>
<feature type="region of interest" description="Disordered" evidence="10">
    <location>
        <begin position="27"/>
        <end position="47"/>
    </location>
</feature>
<evidence type="ECO:0000256" key="2">
    <source>
        <dbReference type="ARBA" id="ARBA00009672"/>
    </source>
</evidence>
<evidence type="ECO:0000256" key="5">
    <source>
        <dbReference type="ARBA" id="ARBA00023128"/>
    </source>
</evidence>
<protein>
    <recommendedName>
        <fullName evidence="7">Small ribosomal subunit protein mS26</fullName>
    </recommendedName>
    <alternativeName>
        <fullName evidence="8">28S ribosomal protein S26, mitochondrial</fullName>
    </alternativeName>
</protein>
<accession>A0ABQ8M4W5</accession>
<comment type="caution">
    <text evidence="11">The sequence shown here is derived from an EMBL/GenBank/DDBJ whole genome shotgun (WGS) entry which is preliminary data.</text>
</comment>
<evidence type="ECO:0000256" key="1">
    <source>
        <dbReference type="ARBA" id="ARBA00004173"/>
    </source>
</evidence>
<evidence type="ECO:0000313" key="11">
    <source>
        <dbReference type="EMBL" id="KAI2657675.1"/>
    </source>
</evidence>
<organism evidence="11 12">
    <name type="scientific">Labeo rohita</name>
    <name type="common">Indian major carp</name>
    <name type="synonym">Cyprinus rohita</name>
    <dbReference type="NCBI Taxonomy" id="84645"/>
    <lineage>
        <taxon>Eukaryota</taxon>
        <taxon>Metazoa</taxon>
        <taxon>Chordata</taxon>
        <taxon>Craniata</taxon>
        <taxon>Vertebrata</taxon>
        <taxon>Euteleostomi</taxon>
        <taxon>Actinopterygii</taxon>
        <taxon>Neopterygii</taxon>
        <taxon>Teleostei</taxon>
        <taxon>Ostariophysi</taxon>
        <taxon>Cypriniformes</taxon>
        <taxon>Cyprinidae</taxon>
        <taxon>Labeoninae</taxon>
        <taxon>Labeonini</taxon>
        <taxon>Labeo</taxon>
    </lineage>
</organism>
<sequence length="207" mass="24340">MLRALSRCHAPAVRLLSPRTAVMVETVRGRKSRTDPKAKSKVGRVKTPPPVDPVEMIVLKERFTEYNLILRALRLEFKEQMLRKKYEEEVGSVAEERAKREAEEHRSLMALNDAENLRMRKIREQRMLKEAEAAELKKREAAILRQQELEDYIKEKERQILQLQEEAKDFITPDNLDQRIEEALDNPKNYNFAIDKEGRVVKRTAFQ</sequence>
<dbReference type="EMBL" id="JACTAM010000013">
    <property type="protein sequence ID" value="KAI2657675.1"/>
    <property type="molecule type" value="Genomic_DNA"/>
</dbReference>
<evidence type="ECO:0000256" key="7">
    <source>
        <dbReference type="ARBA" id="ARBA00035138"/>
    </source>
</evidence>
<keyword evidence="4 11" id="KW-0689">Ribosomal protein</keyword>
<comment type="similarity">
    <text evidence="2">Belongs to the mitochondrion-specific ribosomal protein mS26 family.</text>
</comment>
<evidence type="ECO:0000256" key="8">
    <source>
        <dbReference type="ARBA" id="ARBA00035344"/>
    </source>
</evidence>
<dbReference type="GO" id="GO:0005840">
    <property type="term" value="C:ribosome"/>
    <property type="evidence" value="ECO:0007669"/>
    <property type="project" value="UniProtKB-KW"/>
</dbReference>
<dbReference type="PANTHER" id="PTHR21035">
    <property type="entry name" value="28S RIBOSOMAL PROTEIN S26, MITOCHONDRIAL"/>
    <property type="match status" value="1"/>
</dbReference>
<evidence type="ECO:0000256" key="3">
    <source>
        <dbReference type="ARBA" id="ARBA00022946"/>
    </source>
</evidence>
<keyword evidence="5" id="KW-0496">Mitochondrion</keyword>